<feature type="region of interest" description="Disordered" evidence="1">
    <location>
        <begin position="1"/>
        <end position="53"/>
    </location>
</feature>
<feature type="compositionally biased region" description="Low complexity" evidence="1">
    <location>
        <begin position="18"/>
        <end position="35"/>
    </location>
</feature>
<dbReference type="EMBL" id="JACCBK010000001">
    <property type="protein sequence ID" value="NYD85422.1"/>
    <property type="molecule type" value="Genomic_DNA"/>
</dbReference>
<feature type="transmembrane region" description="Helical" evidence="2">
    <location>
        <begin position="63"/>
        <end position="83"/>
    </location>
</feature>
<accession>A0A7Y9FED2</accession>
<keyword evidence="2" id="KW-0812">Transmembrane</keyword>
<protein>
    <submittedName>
        <fullName evidence="4">Uncharacterized protein</fullName>
    </submittedName>
</protein>
<evidence type="ECO:0000313" key="6">
    <source>
        <dbReference type="Proteomes" id="UP000618382"/>
    </source>
</evidence>
<keyword evidence="2" id="KW-1133">Transmembrane helix</keyword>
<evidence type="ECO:0000256" key="1">
    <source>
        <dbReference type="SAM" id="MobiDB-lite"/>
    </source>
</evidence>
<dbReference type="RefSeq" id="WP_140457237.1">
    <property type="nucleotide sequence ID" value="NZ_BAABFI010000011.1"/>
</dbReference>
<dbReference type="AlphaFoldDB" id="A0A7Y9FED2"/>
<dbReference type="Proteomes" id="UP000577956">
    <property type="component" value="Unassembled WGS sequence"/>
</dbReference>
<reference evidence="4 5" key="1">
    <citation type="submission" date="2020-07" db="EMBL/GenBank/DDBJ databases">
        <title>Sequencing the genomes of 1000 actinobacteria strains.</title>
        <authorList>
            <person name="Klenk H.-P."/>
        </authorList>
    </citation>
    <scope>NUCLEOTIDE SEQUENCE [LARGE SCALE GENOMIC DNA]</scope>
    <source>
        <strain evidence="4 5">DSM 24482</strain>
    </source>
</reference>
<keyword evidence="2" id="KW-0472">Membrane</keyword>
<sequence>MSTDDTRPLPPLAPGAPAPEAATDAADAPGTTTPTDRAETSDGTAATPVAPGPRRRRVRVGTVVWGVIIAVVGAGILAVAAGYTIDVQLAAIGLLVAAGLGMIVGPLVAAGRRDRR</sequence>
<reference evidence="3 6" key="2">
    <citation type="submission" date="2021-01" db="EMBL/GenBank/DDBJ databases">
        <title>Whole genome shotgun sequence of Cellulomonas oligotrophica NBRC 109435.</title>
        <authorList>
            <person name="Komaki H."/>
            <person name="Tamura T."/>
        </authorList>
    </citation>
    <scope>NUCLEOTIDE SEQUENCE [LARGE SCALE GENOMIC DNA]</scope>
    <source>
        <strain evidence="3 6">NBRC 109435</strain>
    </source>
</reference>
<comment type="caution">
    <text evidence="4">The sequence shown here is derived from an EMBL/GenBank/DDBJ whole genome shotgun (WGS) entry which is preliminary data.</text>
</comment>
<feature type="compositionally biased region" description="Pro residues" evidence="1">
    <location>
        <begin position="8"/>
        <end position="17"/>
    </location>
</feature>
<dbReference type="EMBL" id="BONN01000001">
    <property type="protein sequence ID" value="GIG31569.1"/>
    <property type="molecule type" value="Genomic_DNA"/>
</dbReference>
<feature type="transmembrane region" description="Helical" evidence="2">
    <location>
        <begin position="89"/>
        <end position="110"/>
    </location>
</feature>
<proteinExistence type="predicted"/>
<evidence type="ECO:0000313" key="3">
    <source>
        <dbReference type="EMBL" id="GIG31569.1"/>
    </source>
</evidence>
<evidence type="ECO:0000313" key="4">
    <source>
        <dbReference type="EMBL" id="NYD85422.1"/>
    </source>
</evidence>
<dbReference type="Proteomes" id="UP000618382">
    <property type="component" value="Unassembled WGS sequence"/>
</dbReference>
<evidence type="ECO:0000313" key="5">
    <source>
        <dbReference type="Proteomes" id="UP000577956"/>
    </source>
</evidence>
<keyword evidence="6" id="KW-1185">Reference proteome</keyword>
<gene>
    <name evidence="4" type="ORF">BKA21_000971</name>
    <name evidence="3" type="ORF">Col01nite_07280</name>
</gene>
<evidence type="ECO:0000256" key="2">
    <source>
        <dbReference type="SAM" id="Phobius"/>
    </source>
</evidence>
<name>A0A7Y9FED2_9CELL</name>
<organism evidence="4 5">
    <name type="scientific">Cellulomonas oligotrophica</name>
    <dbReference type="NCBI Taxonomy" id="931536"/>
    <lineage>
        <taxon>Bacteria</taxon>
        <taxon>Bacillati</taxon>
        <taxon>Actinomycetota</taxon>
        <taxon>Actinomycetes</taxon>
        <taxon>Micrococcales</taxon>
        <taxon>Cellulomonadaceae</taxon>
        <taxon>Cellulomonas</taxon>
    </lineage>
</organism>